<dbReference type="InterPro" id="IPR015956">
    <property type="entry name" value="Peniciliin-bd_prot_C_sf"/>
</dbReference>
<keyword evidence="7 15" id="KW-0732">Signal</keyword>
<organism evidence="17 18">
    <name type="scientific">Feifania hominis</name>
    <dbReference type="NCBI Taxonomy" id="2763660"/>
    <lineage>
        <taxon>Bacteria</taxon>
        <taxon>Bacillati</taxon>
        <taxon>Bacillota</taxon>
        <taxon>Clostridia</taxon>
        <taxon>Eubacteriales</taxon>
        <taxon>Feifaniaceae</taxon>
        <taxon>Feifania</taxon>
    </lineage>
</organism>
<accession>A0A926DEB4</accession>
<dbReference type="SUPFAM" id="SSF56601">
    <property type="entry name" value="beta-lactamase/transpeptidase-like"/>
    <property type="match status" value="1"/>
</dbReference>
<evidence type="ECO:0000256" key="15">
    <source>
        <dbReference type="SAM" id="SignalP"/>
    </source>
</evidence>
<dbReference type="AlphaFoldDB" id="A0A926DEB4"/>
<keyword evidence="18" id="KW-1185">Reference proteome</keyword>
<evidence type="ECO:0000256" key="4">
    <source>
        <dbReference type="ARBA" id="ARBA00012448"/>
    </source>
</evidence>
<feature type="chain" id="PRO_5037434413" description="serine-type D-Ala-D-Ala carboxypeptidase" evidence="15">
    <location>
        <begin position="22"/>
        <end position="444"/>
    </location>
</feature>
<dbReference type="PANTHER" id="PTHR21581">
    <property type="entry name" value="D-ALANYL-D-ALANINE CARBOXYPEPTIDASE"/>
    <property type="match status" value="1"/>
</dbReference>
<dbReference type="GO" id="GO:0071555">
    <property type="term" value="P:cell wall organization"/>
    <property type="evidence" value="ECO:0007669"/>
    <property type="project" value="UniProtKB-KW"/>
</dbReference>
<dbReference type="GO" id="GO:0008360">
    <property type="term" value="P:regulation of cell shape"/>
    <property type="evidence" value="ECO:0007669"/>
    <property type="project" value="UniProtKB-KW"/>
</dbReference>
<dbReference type="Gene3D" id="3.40.710.10">
    <property type="entry name" value="DD-peptidase/beta-lactamase superfamily"/>
    <property type="match status" value="1"/>
</dbReference>
<protein>
    <recommendedName>
        <fullName evidence="4">serine-type D-Ala-D-Ala carboxypeptidase</fullName>
        <ecNumber evidence="4">3.4.16.4</ecNumber>
    </recommendedName>
</protein>
<comment type="function">
    <text evidence="1">Removes C-terminal D-alanyl residues from sugar-peptide cell wall precursors.</text>
</comment>
<gene>
    <name evidence="17" type="ORF">H8695_03490</name>
</gene>
<evidence type="ECO:0000256" key="11">
    <source>
        <dbReference type="ARBA" id="ARBA00023316"/>
    </source>
</evidence>
<dbReference type="InterPro" id="IPR037167">
    <property type="entry name" value="Peptidase_S11_C_sf"/>
</dbReference>
<dbReference type="EMBL" id="JACRSP010000001">
    <property type="protein sequence ID" value="MBC8535754.1"/>
    <property type="molecule type" value="Genomic_DNA"/>
</dbReference>
<evidence type="ECO:0000256" key="2">
    <source>
        <dbReference type="ARBA" id="ARBA00004752"/>
    </source>
</evidence>
<dbReference type="InterPro" id="IPR012907">
    <property type="entry name" value="Peptidase_S11_C"/>
</dbReference>
<keyword evidence="6" id="KW-0645">Protease</keyword>
<evidence type="ECO:0000256" key="10">
    <source>
        <dbReference type="ARBA" id="ARBA00022984"/>
    </source>
</evidence>
<evidence type="ECO:0000259" key="16">
    <source>
        <dbReference type="SMART" id="SM00936"/>
    </source>
</evidence>
<evidence type="ECO:0000313" key="17">
    <source>
        <dbReference type="EMBL" id="MBC8535754.1"/>
    </source>
</evidence>
<dbReference type="Gene3D" id="2.60.410.10">
    <property type="entry name" value="D-Ala-D-Ala carboxypeptidase, C-terminal domain"/>
    <property type="match status" value="1"/>
</dbReference>
<evidence type="ECO:0000256" key="1">
    <source>
        <dbReference type="ARBA" id="ARBA00003217"/>
    </source>
</evidence>
<sequence>MTVFFLVALLLLSCFSTEATALEAVPSVRGENILLVNTNTDRVVYSKNADEKIYPGGMVKIMTAILVLENIPDLDLEITVYDSALQGISGLTTAGLKKGEVISIRNLLYCMLLRSGADACNVLAEQVSGSTEEFVKLMNQKAAQIGCTNTQYTNTHGLDDDQQYTTAEDLYKIARYAMKTPGFMEIADTQYKQIPKTNLTGTRYYYHNNYMIVSSSAAKVDEYYYRYANGILSGSTPNSGYCVIASAQKNEVGYVCIVMNSERDAETKQRYSFIDAKALLEYAYDNYSYECIIKEKESVAEAPVELASTTDTIVLTAKENLYSLIPSEIEPSDLERVVTHEQDLVAPIEKDTQLGEVVFRYDGVEYGRMALVAQKSVERSTVLYIIDGIGRFLTSTWFRVGIIALVLLVVLYFVLTIYINRRRRTRRIRAAKRRSRQRYRRPRN</sequence>
<comment type="caution">
    <text evidence="17">The sequence shown here is derived from an EMBL/GenBank/DDBJ whole genome shotgun (WGS) entry which is preliminary data.</text>
</comment>
<dbReference type="EC" id="3.4.16.4" evidence="4"/>
<dbReference type="InterPro" id="IPR018044">
    <property type="entry name" value="Peptidase_S11"/>
</dbReference>
<keyword evidence="11" id="KW-0961">Cell wall biogenesis/degradation</keyword>
<keyword evidence="14" id="KW-1133">Transmembrane helix</keyword>
<keyword evidence="9" id="KW-0133">Cell shape</keyword>
<evidence type="ECO:0000256" key="6">
    <source>
        <dbReference type="ARBA" id="ARBA00022670"/>
    </source>
</evidence>
<evidence type="ECO:0000256" key="9">
    <source>
        <dbReference type="ARBA" id="ARBA00022960"/>
    </source>
</evidence>
<dbReference type="SUPFAM" id="SSF69189">
    <property type="entry name" value="Penicillin-binding protein associated domain"/>
    <property type="match status" value="1"/>
</dbReference>
<dbReference type="GO" id="GO:0006508">
    <property type="term" value="P:proteolysis"/>
    <property type="evidence" value="ECO:0007669"/>
    <property type="project" value="UniProtKB-KW"/>
</dbReference>
<comment type="pathway">
    <text evidence="2">Cell wall biogenesis; peptidoglycan biosynthesis.</text>
</comment>
<dbReference type="InterPro" id="IPR012338">
    <property type="entry name" value="Beta-lactam/transpept-like"/>
</dbReference>
<name>A0A926DEB4_9FIRM</name>
<keyword evidence="5 17" id="KW-0121">Carboxypeptidase</keyword>
<feature type="domain" description="Peptidase S11 D-Ala-D-Ala carboxypeptidase A C-terminal" evidence="16">
    <location>
        <begin position="287"/>
        <end position="379"/>
    </location>
</feature>
<reference evidence="17" key="1">
    <citation type="submission" date="2020-08" db="EMBL/GenBank/DDBJ databases">
        <title>Genome public.</title>
        <authorList>
            <person name="Liu C."/>
            <person name="Sun Q."/>
        </authorList>
    </citation>
    <scope>NUCLEOTIDE SEQUENCE</scope>
    <source>
        <strain evidence="17">BX7</strain>
    </source>
</reference>
<evidence type="ECO:0000256" key="7">
    <source>
        <dbReference type="ARBA" id="ARBA00022729"/>
    </source>
</evidence>
<dbReference type="GO" id="GO:0009002">
    <property type="term" value="F:serine-type D-Ala-D-Ala carboxypeptidase activity"/>
    <property type="evidence" value="ECO:0007669"/>
    <property type="project" value="UniProtKB-EC"/>
</dbReference>
<keyword evidence="14" id="KW-0472">Membrane</keyword>
<evidence type="ECO:0000256" key="12">
    <source>
        <dbReference type="ARBA" id="ARBA00034000"/>
    </source>
</evidence>
<dbReference type="SMART" id="SM00936">
    <property type="entry name" value="PBP5_C"/>
    <property type="match status" value="1"/>
</dbReference>
<keyword evidence="10" id="KW-0573">Peptidoglycan synthesis</keyword>
<comment type="catalytic activity">
    <reaction evidence="12">
        <text>Preferential cleavage: (Ac)2-L-Lys-D-Ala-|-D-Ala. Also transpeptidation of peptidyl-alanyl moieties that are N-acyl substituents of D-alanine.</text>
        <dbReference type="EC" id="3.4.16.4"/>
    </reaction>
</comment>
<evidence type="ECO:0000256" key="5">
    <source>
        <dbReference type="ARBA" id="ARBA00022645"/>
    </source>
</evidence>
<proteinExistence type="inferred from homology"/>
<evidence type="ECO:0000256" key="3">
    <source>
        <dbReference type="ARBA" id="ARBA00007164"/>
    </source>
</evidence>
<evidence type="ECO:0000256" key="8">
    <source>
        <dbReference type="ARBA" id="ARBA00022801"/>
    </source>
</evidence>
<dbReference type="PANTHER" id="PTHR21581:SF6">
    <property type="entry name" value="TRAFFICKING PROTEIN PARTICLE COMPLEX SUBUNIT 12"/>
    <property type="match status" value="1"/>
</dbReference>
<keyword evidence="8" id="KW-0378">Hydrolase</keyword>
<evidence type="ECO:0000256" key="14">
    <source>
        <dbReference type="SAM" id="Phobius"/>
    </source>
</evidence>
<dbReference type="GO" id="GO:0009252">
    <property type="term" value="P:peptidoglycan biosynthetic process"/>
    <property type="evidence" value="ECO:0007669"/>
    <property type="project" value="UniProtKB-KW"/>
</dbReference>
<dbReference type="Pfam" id="PF00768">
    <property type="entry name" value="Peptidase_S11"/>
    <property type="match status" value="1"/>
</dbReference>
<evidence type="ECO:0000313" key="18">
    <source>
        <dbReference type="Proteomes" id="UP000620366"/>
    </source>
</evidence>
<keyword evidence="14" id="KW-0812">Transmembrane</keyword>
<dbReference type="PRINTS" id="PR00725">
    <property type="entry name" value="DADACBPTASE1"/>
</dbReference>
<dbReference type="InterPro" id="IPR001967">
    <property type="entry name" value="Peptidase_S11_N"/>
</dbReference>
<comment type="similarity">
    <text evidence="3 13">Belongs to the peptidase S11 family.</text>
</comment>
<feature type="transmembrane region" description="Helical" evidence="14">
    <location>
        <begin position="397"/>
        <end position="419"/>
    </location>
</feature>
<dbReference type="Pfam" id="PF07943">
    <property type="entry name" value="PBP5_C"/>
    <property type="match status" value="1"/>
</dbReference>
<feature type="signal peptide" evidence="15">
    <location>
        <begin position="1"/>
        <end position="21"/>
    </location>
</feature>
<dbReference type="Proteomes" id="UP000620366">
    <property type="component" value="Unassembled WGS sequence"/>
</dbReference>
<evidence type="ECO:0000256" key="13">
    <source>
        <dbReference type="RuleBase" id="RU004016"/>
    </source>
</evidence>